<dbReference type="AlphaFoldDB" id="A0A1G1VR36"/>
<evidence type="ECO:0000313" key="1">
    <source>
        <dbReference type="EMBL" id="OGY17861.1"/>
    </source>
</evidence>
<name>A0A1G1VR36_9BACT</name>
<dbReference type="Gene3D" id="1.10.10.60">
    <property type="entry name" value="Homeodomain-like"/>
    <property type="match status" value="1"/>
</dbReference>
<proteinExistence type="predicted"/>
<dbReference type="EMBL" id="MHCJ01000006">
    <property type="protein sequence ID" value="OGY17861.1"/>
    <property type="molecule type" value="Genomic_DNA"/>
</dbReference>
<protein>
    <submittedName>
        <fullName evidence="1">Uncharacterized protein</fullName>
    </submittedName>
</protein>
<gene>
    <name evidence="1" type="ORF">A2786_00895</name>
</gene>
<sequence>MSKQYKNKKYLKQKYEELGSTRKVGKFFGVSNGTICYWMSKYRIPRIPRLDLQDNNSGKGRRGEIYIVDHPYFRGKIIDLGLIDDKSKRDLIWDSNSIDVKTSHYRRPIFRTKVKRHRCIFYICLYYDYKVSEFVPVEVWITPARIASHENIAPGFKKKSKFDKYRLSNLRGKAFSTDEEKKYNQEFEKRYQKLIDKKKAQRTRKSKEVSQ</sequence>
<dbReference type="Proteomes" id="UP000179233">
    <property type="component" value="Unassembled WGS sequence"/>
</dbReference>
<organism evidence="1 2">
    <name type="scientific">Candidatus Chisholmbacteria bacterium RIFCSPHIGHO2_01_FULL_52_32</name>
    <dbReference type="NCBI Taxonomy" id="1797591"/>
    <lineage>
        <taxon>Bacteria</taxon>
        <taxon>Candidatus Chisholmiibacteriota</taxon>
    </lineage>
</organism>
<reference evidence="1 2" key="1">
    <citation type="journal article" date="2016" name="Nat. Commun.">
        <title>Thousands of microbial genomes shed light on interconnected biogeochemical processes in an aquifer system.</title>
        <authorList>
            <person name="Anantharaman K."/>
            <person name="Brown C.T."/>
            <person name="Hug L.A."/>
            <person name="Sharon I."/>
            <person name="Castelle C.J."/>
            <person name="Probst A.J."/>
            <person name="Thomas B.C."/>
            <person name="Singh A."/>
            <person name="Wilkins M.J."/>
            <person name="Karaoz U."/>
            <person name="Brodie E.L."/>
            <person name="Williams K.H."/>
            <person name="Hubbard S.S."/>
            <person name="Banfield J.F."/>
        </authorList>
    </citation>
    <scope>NUCLEOTIDE SEQUENCE [LARGE SCALE GENOMIC DNA]</scope>
</reference>
<evidence type="ECO:0000313" key="2">
    <source>
        <dbReference type="Proteomes" id="UP000179233"/>
    </source>
</evidence>
<comment type="caution">
    <text evidence="1">The sequence shown here is derived from an EMBL/GenBank/DDBJ whole genome shotgun (WGS) entry which is preliminary data.</text>
</comment>
<accession>A0A1G1VR36</accession>